<dbReference type="EMBL" id="JAOCKG010000005">
    <property type="protein sequence ID" value="MDH2051591.1"/>
    <property type="molecule type" value="Genomic_DNA"/>
</dbReference>
<protein>
    <submittedName>
        <fullName evidence="2">Uncharacterized protein</fullName>
    </submittedName>
</protein>
<gene>
    <name evidence="2" type="ORF">N5K24_14400</name>
</gene>
<dbReference type="RefSeq" id="WP_280027167.1">
    <property type="nucleotide sequence ID" value="NZ_JAOCKG010000005.1"/>
</dbReference>
<name>A0AA43AYX5_9BURK</name>
<comment type="caution">
    <text evidence="2">The sequence shown here is derived from an EMBL/GenBank/DDBJ whole genome shotgun (WGS) entry which is preliminary data.</text>
</comment>
<sequence length="300" mass="32020">MAMKTPVRRCRANCLFEASSSAPARQARVMRRLGYNETRSSEQRNLVSSKPGAGRFFAATAGVIRQQGRSMLAAAPWSLAVFTLSLPFALADTPLYQLTDLVFVALTLINLIAFARMTFAWHRAVVLGNIPRDTTARGGTAEAKHLVLLAALAIAVAALGRATGDLPFVVYVLLNGAEDIRFWGALIASAAIIWLPVLYALATYGLSLPRVATTGEYGFGHIRAAMPYPRWPLMLMLLALVVVAGFTASVLSPLTYTFVTGADVAYAALGVVLSVLATFVVTAMYAVAYRDATGRAGESA</sequence>
<dbReference type="AlphaFoldDB" id="A0AA43AYX5"/>
<feature type="transmembrane region" description="Helical" evidence="1">
    <location>
        <begin position="264"/>
        <end position="287"/>
    </location>
</feature>
<keyword evidence="1" id="KW-0472">Membrane</keyword>
<feature type="transmembrane region" description="Helical" evidence="1">
    <location>
        <begin position="71"/>
        <end position="90"/>
    </location>
</feature>
<evidence type="ECO:0000313" key="2">
    <source>
        <dbReference type="EMBL" id="MDH2051591.1"/>
    </source>
</evidence>
<proteinExistence type="predicted"/>
<organism evidence="2 3">
    <name type="scientific">Achromobacter marplatensis</name>
    <dbReference type="NCBI Taxonomy" id="470868"/>
    <lineage>
        <taxon>Bacteria</taxon>
        <taxon>Pseudomonadati</taxon>
        <taxon>Pseudomonadota</taxon>
        <taxon>Betaproteobacteria</taxon>
        <taxon>Burkholderiales</taxon>
        <taxon>Alcaligenaceae</taxon>
        <taxon>Achromobacter</taxon>
    </lineage>
</organism>
<keyword evidence="1" id="KW-1133">Transmembrane helix</keyword>
<evidence type="ECO:0000256" key="1">
    <source>
        <dbReference type="SAM" id="Phobius"/>
    </source>
</evidence>
<evidence type="ECO:0000313" key="3">
    <source>
        <dbReference type="Proteomes" id="UP001161276"/>
    </source>
</evidence>
<feature type="transmembrane region" description="Helical" evidence="1">
    <location>
        <begin position="182"/>
        <end position="202"/>
    </location>
</feature>
<reference evidence="2" key="1">
    <citation type="submission" date="2022-09" db="EMBL/GenBank/DDBJ databases">
        <title>Intensive care unit water sources are persistently colonized with multi-drug resistant bacteria and are the site of extensive horizontal gene transfer of antibiotic resistance genes.</title>
        <authorList>
            <person name="Diorio-Toth L."/>
        </authorList>
    </citation>
    <scope>NUCLEOTIDE SEQUENCE</scope>
    <source>
        <strain evidence="2">GD03676</strain>
    </source>
</reference>
<feature type="transmembrane region" description="Helical" evidence="1">
    <location>
        <begin position="143"/>
        <end position="162"/>
    </location>
</feature>
<feature type="transmembrane region" description="Helical" evidence="1">
    <location>
        <begin position="102"/>
        <end position="122"/>
    </location>
</feature>
<feature type="transmembrane region" description="Helical" evidence="1">
    <location>
        <begin position="233"/>
        <end position="252"/>
    </location>
</feature>
<dbReference type="Proteomes" id="UP001161276">
    <property type="component" value="Unassembled WGS sequence"/>
</dbReference>
<accession>A0AA43AYX5</accession>
<keyword evidence="1" id="KW-0812">Transmembrane</keyword>